<organism evidence="1 2">
    <name type="scientific">Araneus ventricosus</name>
    <name type="common">Orbweaver spider</name>
    <name type="synonym">Epeira ventricosa</name>
    <dbReference type="NCBI Taxonomy" id="182803"/>
    <lineage>
        <taxon>Eukaryota</taxon>
        <taxon>Metazoa</taxon>
        <taxon>Ecdysozoa</taxon>
        <taxon>Arthropoda</taxon>
        <taxon>Chelicerata</taxon>
        <taxon>Arachnida</taxon>
        <taxon>Araneae</taxon>
        <taxon>Araneomorphae</taxon>
        <taxon>Entelegynae</taxon>
        <taxon>Araneoidea</taxon>
        <taxon>Araneidae</taxon>
        <taxon>Araneus</taxon>
    </lineage>
</organism>
<dbReference type="PANTHER" id="PTHR45913:SF19">
    <property type="entry name" value="LOW QUALITY PROTEIN: ZINC FINGER BED DOMAIN-CONTAINING PROTEIN 5-LIKE"/>
    <property type="match status" value="1"/>
</dbReference>
<accession>A0A4Y2AY17</accession>
<dbReference type="Proteomes" id="UP000499080">
    <property type="component" value="Unassembled WGS sequence"/>
</dbReference>
<dbReference type="EMBL" id="BGPR01000039">
    <property type="protein sequence ID" value="GBL84770.1"/>
    <property type="molecule type" value="Genomic_DNA"/>
</dbReference>
<protein>
    <submittedName>
        <fullName evidence="1">Protein FAM200A</fullName>
    </submittedName>
</protein>
<comment type="caution">
    <text evidence="1">The sequence shown here is derived from an EMBL/GenBank/DDBJ whole genome shotgun (WGS) entry which is preliminary data.</text>
</comment>
<dbReference type="OrthoDB" id="10062525at2759"/>
<reference evidence="1 2" key="1">
    <citation type="journal article" date="2019" name="Sci. Rep.">
        <title>Orb-weaving spider Araneus ventricosus genome elucidates the spidroin gene catalogue.</title>
        <authorList>
            <person name="Kono N."/>
            <person name="Nakamura H."/>
            <person name="Ohtoshi R."/>
            <person name="Moran D.A.P."/>
            <person name="Shinohara A."/>
            <person name="Yoshida Y."/>
            <person name="Fujiwara M."/>
            <person name="Mori M."/>
            <person name="Tomita M."/>
            <person name="Arakawa K."/>
        </authorList>
    </citation>
    <scope>NUCLEOTIDE SEQUENCE [LARGE SCALE GENOMIC DNA]</scope>
</reference>
<name>A0A4Y2AY17_ARAVE</name>
<dbReference type="PANTHER" id="PTHR45913">
    <property type="entry name" value="EPM2A-INTERACTING PROTEIN 1"/>
    <property type="match status" value="1"/>
</dbReference>
<proteinExistence type="predicted"/>
<dbReference type="AlphaFoldDB" id="A0A4Y2AY17"/>
<evidence type="ECO:0000313" key="2">
    <source>
        <dbReference type="Proteomes" id="UP000499080"/>
    </source>
</evidence>
<evidence type="ECO:0000313" key="1">
    <source>
        <dbReference type="EMBL" id="GBL84770.1"/>
    </source>
</evidence>
<gene>
    <name evidence="1" type="primary">FAM200A_0</name>
    <name evidence="1" type="ORF">AVEN_93812_1</name>
</gene>
<keyword evidence="2" id="KW-1185">Reference proteome</keyword>
<sequence>MILNELNLSLQEESTNILESSSKIEAFENKLTLWQGELNKSNTEMFPCFSEFTKENNLDFLLFKNFISSHMIKSGENFSRRFEKFPDNELGWIRDPFSFGVFQSNKSLTCQTFWLSIGNEYADLKKKTIDILLQFASTYFCETSFTKLVAIKTKYRTRLDPEDDLRLAISSTDPNIKAIMNLCNRISHIEFL</sequence>